<dbReference type="PANTHER" id="PTHR16771:SF0">
    <property type="entry name" value="26S PROTEASOME COMPLEX SUBUNIT SEM1"/>
    <property type="match status" value="1"/>
</dbReference>
<dbReference type="InterPro" id="IPR007834">
    <property type="entry name" value="DSS1_SEM1"/>
</dbReference>
<evidence type="ECO:0000313" key="3">
    <source>
        <dbReference type="Ensembl" id="ENSSSUP00005020901.1"/>
    </source>
</evidence>
<dbReference type="Proteomes" id="UP000472268">
    <property type="component" value="Chromosome 9"/>
</dbReference>
<comment type="subcellular location">
    <subcellularLocation>
        <location evidence="2">Nucleus</location>
    </subcellularLocation>
</comment>
<dbReference type="GO" id="GO:0008541">
    <property type="term" value="C:proteasome regulatory particle, lid subcomplex"/>
    <property type="evidence" value="ECO:0007669"/>
    <property type="project" value="UniProtKB-UniRule"/>
</dbReference>
<dbReference type="AlphaFoldDB" id="A0A673UHG3"/>
<evidence type="ECO:0000256" key="2">
    <source>
        <dbReference type="RuleBase" id="RU369057"/>
    </source>
</evidence>
<reference evidence="3" key="2">
    <citation type="submission" date="2025-08" db="UniProtKB">
        <authorList>
            <consortium name="Ensembl"/>
        </authorList>
    </citation>
    <scope>IDENTIFICATION</scope>
</reference>
<comment type="function">
    <text evidence="2">Component of the 26S proteasome, a multiprotein complex involved in the ATP-dependent degradation of ubiquitinated proteins.</text>
</comment>
<dbReference type="PANTHER" id="PTHR16771">
    <property type="entry name" value="26 PROTEASOME COMPLEX SUBUNIT DSS1"/>
    <property type="match status" value="1"/>
</dbReference>
<evidence type="ECO:0000256" key="1">
    <source>
        <dbReference type="ARBA" id="ARBA00034491"/>
    </source>
</evidence>
<dbReference type="Pfam" id="PF05160">
    <property type="entry name" value="DSS1_SEM1"/>
    <property type="match status" value="1"/>
</dbReference>
<reference evidence="3" key="3">
    <citation type="submission" date="2025-09" db="UniProtKB">
        <authorList>
            <consortium name="Ensembl"/>
        </authorList>
    </citation>
    <scope>IDENTIFICATION</scope>
</reference>
<organism evidence="3 4">
    <name type="scientific">Suricata suricatta</name>
    <name type="common">Meerkat</name>
    <dbReference type="NCBI Taxonomy" id="37032"/>
    <lineage>
        <taxon>Eukaryota</taxon>
        <taxon>Metazoa</taxon>
        <taxon>Chordata</taxon>
        <taxon>Craniata</taxon>
        <taxon>Vertebrata</taxon>
        <taxon>Euteleostomi</taxon>
        <taxon>Mammalia</taxon>
        <taxon>Eutheria</taxon>
        <taxon>Laurasiatheria</taxon>
        <taxon>Carnivora</taxon>
        <taxon>Feliformia</taxon>
        <taxon>Herpestidae</taxon>
        <taxon>Suricata</taxon>
    </lineage>
</organism>
<dbReference type="SMART" id="SM01385">
    <property type="entry name" value="DSS1_SEM1"/>
    <property type="match status" value="1"/>
</dbReference>
<dbReference type="CDD" id="cd13768">
    <property type="entry name" value="DSS1_Sem1"/>
    <property type="match status" value="1"/>
</dbReference>
<dbReference type="GO" id="GO:0005634">
    <property type="term" value="C:nucleus"/>
    <property type="evidence" value="ECO:0007669"/>
    <property type="project" value="UniProtKB-SubCell"/>
</dbReference>
<dbReference type="Ensembl" id="ENSSSUT00005023901.1">
    <property type="protein sequence ID" value="ENSSSUP00005020901.1"/>
    <property type="gene ID" value="ENSSSUG00005013559.1"/>
</dbReference>
<keyword evidence="2" id="KW-0539">Nucleus</keyword>
<reference evidence="3 4" key="1">
    <citation type="submission" date="2019-05" db="EMBL/GenBank/DDBJ databases">
        <title>A Chromosome-scale Meerkat (S. suricatta) Genome Assembly.</title>
        <authorList>
            <person name="Dudchenko O."/>
            <person name="Lieberman Aiden E."/>
            <person name="Tung J."/>
            <person name="Barreiro L.B."/>
            <person name="Clutton-Brock T.H."/>
        </authorList>
    </citation>
    <scope>NUCLEOTIDE SEQUENCE [LARGE SCALE GENOMIC DNA]</scope>
</reference>
<name>A0A673UHG3_SURSU</name>
<sequence>KKGSLRLGDLGLITQMCLPCMYREDHGFEGFPADDWSGLDEGEGVPLWEDNWDDENVEGEFSCQLGAGLEKRYCKMETL</sequence>
<evidence type="ECO:0000313" key="4">
    <source>
        <dbReference type="Proteomes" id="UP000472268"/>
    </source>
</evidence>
<comment type="similarity">
    <text evidence="1 2">Belongs to the DSS1/SEM1 family.</text>
</comment>
<keyword evidence="2" id="KW-0647">Proteasome</keyword>
<proteinExistence type="inferred from homology"/>
<accession>A0A673UHG3</accession>
<keyword evidence="4" id="KW-1185">Reference proteome</keyword>
<dbReference type="GO" id="GO:0043248">
    <property type="term" value="P:proteasome assembly"/>
    <property type="evidence" value="ECO:0007669"/>
    <property type="project" value="UniProtKB-UniRule"/>
</dbReference>
<dbReference type="GO" id="GO:0006406">
    <property type="term" value="P:mRNA export from nucleus"/>
    <property type="evidence" value="ECO:0007669"/>
    <property type="project" value="UniProtKB-UniRule"/>
</dbReference>
<protein>
    <recommendedName>
        <fullName evidence="2">26S proteasome complex subunit SEM1</fullName>
    </recommendedName>
    <alternativeName>
        <fullName evidence="2">26S proteasome complex subunit DSS1</fullName>
    </alternativeName>
</protein>
<dbReference type="GO" id="GO:0000724">
    <property type="term" value="P:double-strand break repair via homologous recombination"/>
    <property type="evidence" value="ECO:0007669"/>
    <property type="project" value="TreeGrafter"/>
</dbReference>